<dbReference type="EMBL" id="FXAK01000003">
    <property type="protein sequence ID" value="SMF39877.1"/>
    <property type="molecule type" value="Genomic_DNA"/>
</dbReference>
<reference evidence="1 2" key="1">
    <citation type="submission" date="2017-04" db="EMBL/GenBank/DDBJ databases">
        <authorList>
            <person name="Afonso C.L."/>
            <person name="Miller P.J."/>
            <person name="Scott M.A."/>
            <person name="Spackman E."/>
            <person name="Goraichik I."/>
            <person name="Dimitrov K.M."/>
            <person name="Suarez D.L."/>
            <person name="Swayne D.E."/>
        </authorList>
    </citation>
    <scope>NUCLEOTIDE SEQUENCE [LARGE SCALE GENOMIC DNA]</scope>
    <source>
        <strain evidence="1 2">A2P</strain>
    </source>
</reference>
<sequence length="92" mass="10729">MAANRVVVLESVSEVLHGDWTLCFEWCRYEYANRTHHRGYRFIWKRPNGHYQPARGQARLPSIEVAQRLMRRAQEAGWGEHVGEMDGFGVEA</sequence>
<gene>
    <name evidence="1" type="ORF">SAMN02982917_2017</name>
</gene>
<name>A0A1X7ETC8_9PROT</name>
<proteinExistence type="predicted"/>
<organism evidence="1 2">
    <name type="scientific">Azospirillum oryzae</name>
    <dbReference type="NCBI Taxonomy" id="286727"/>
    <lineage>
        <taxon>Bacteria</taxon>
        <taxon>Pseudomonadati</taxon>
        <taxon>Pseudomonadota</taxon>
        <taxon>Alphaproteobacteria</taxon>
        <taxon>Rhodospirillales</taxon>
        <taxon>Azospirillaceae</taxon>
        <taxon>Azospirillum</taxon>
    </lineage>
</organism>
<dbReference type="RefSeq" id="WP_143266475.1">
    <property type="nucleotide sequence ID" value="NZ_FXAK01000003.1"/>
</dbReference>
<dbReference type="AlphaFoldDB" id="A0A1X7ETC8"/>
<dbReference type="STRING" id="286727.SAMN02982917_2017"/>
<evidence type="ECO:0000313" key="2">
    <source>
        <dbReference type="Proteomes" id="UP000192936"/>
    </source>
</evidence>
<evidence type="ECO:0000313" key="1">
    <source>
        <dbReference type="EMBL" id="SMF39877.1"/>
    </source>
</evidence>
<dbReference type="Proteomes" id="UP000192936">
    <property type="component" value="Unassembled WGS sequence"/>
</dbReference>
<accession>A0A1X7ETC8</accession>
<dbReference type="OrthoDB" id="7107882at2"/>
<protein>
    <submittedName>
        <fullName evidence="1">Uncharacterized protein</fullName>
    </submittedName>
</protein>